<dbReference type="eggNOG" id="COG5343">
    <property type="taxonomic scope" value="Bacteria"/>
</dbReference>
<organism evidence="11 12">
    <name type="scientific">Mucilaginibacter paludis DSM 18603</name>
    <dbReference type="NCBI Taxonomy" id="714943"/>
    <lineage>
        <taxon>Bacteria</taxon>
        <taxon>Pseudomonadati</taxon>
        <taxon>Bacteroidota</taxon>
        <taxon>Sphingobacteriia</taxon>
        <taxon>Sphingobacteriales</taxon>
        <taxon>Sphingobacteriaceae</taxon>
        <taxon>Mucilaginibacter</taxon>
    </lineage>
</organism>
<evidence type="ECO:0000256" key="5">
    <source>
        <dbReference type="ARBA" id="ARBA00022989"/>
    </source>
</evidence>
<dbReference type="InterPro" id="IPR051474">
    <property type="entry name" value="Anti-sigma-K/W_factor"/>
</dbReference>
<evidence type="ECO:0000256" key="3">
    <source>
        <dbReference type="ARBA" id="ARBA00022475"/>
    </source>
</evidence>
<keyword evidence="3" id="KW-1003">Cell membrane</keyword>
<keyword evidence="12" id="KW-1185">Reference proteome</keyword>
<evidence type="ECO:0000256" key="4">
    <source>
        <dbReference type="ARBA" id="ARBA00022692"/>
    </source>
</evidence>
<dbReference type="PANTHER" id="PTHR37461">
    <property type="entry name" value="ANTI-SIGMA-K FACTOR RSKA"/>
    <property type="match status" value="1"/>
</dbReference>
<sequence>MEEIKAYIESGILELYVLGDISAEEKIQVEEMASKYPEIKTEIAEIERSLEAYALQNAVEPSENLRDRVMNSLLTNFADDTKFPTKPFTEPEETYIARDNIRALPTPKVNAFYKYAFAASLAALILSLFALYNTNARLKESEGQIASLQSANQRFANQVNLMDKEISVLHDPAVKLIKLQGTAKTPASKMMVAWNPVQKKVMIDLQSMKLAENDKDHQYQLWAIVDGKPVDLGVFDAKADTTGMMEMKPIANAVMFAVTLEKRGGVINPTMDQMVLAAKI</sequence>
<evidence type="ECO:0000259" key="10">
    <source>
        <dbReference type="Pfam" id="PF10099"/>
    </source>
</evidence>
<evidence type="ECO:0000313" key="12">
    <source>
        <dbReference type="Proteomes" id="UP000002774"/>
    </source>
</evidence>
<gene>
    <name evidence="11" type="ORF">Mucpa_4413</name>
</gene>
<evidence type="ECO:0000256" key="9">
    <source>
        <dbReference type="SAM" id="Phobius"/>
    </source>
</evidence>
<dbReference type="Gene3D" id="1.10.10.1320">
    <property type="entry name" value="Anti-sigma factor, zinc-finger domain"/>
    <property type="match status" value="1"/>
</dbReference>
<dbReference type="EMBL" id="CM001403">
    <property type="protein sequence ID" value="EHQ28503.1"/>
    <property type="molecule type" value="Genomic_DNA"/>
</dbReference>
<feature type="domain" description="Anti-sigma K factor RskA C-terminal" evidence="10">
    <location>
        <begin position="118"/>
        <end position="270"/>
    </location>
</feature>
<dbReference type="InterPro" id="IPR018764">
    <property type="entry name" value="RskA_C"/>
</dbReference>
<dbReference type="PANTHER" id="PTHR37461:SF1">
    <property type="entry name" value="ANTI-SIGMA-K FACTOR RSKA"/>
    <property type="match status" value="1"/>
</dbReference>
<evidence type="ECO:0000256" key="7">
    <source>
        <dbReference type="ARBA" id="ARBA00029829"/>
    </source>
</evidence>
<evidence type="ECO:0000256" key="6">
    <source>
        <dbReference type="ARBA" id="ARBA00023136"/>
    </source>
</evidence>
<keyword evidence="4 9" id="KW-0812">Transmembrane</keyword>
<proteinExistence type="predicted"/>
<evidence type="ECO:0000256" key="1">
    <source>
        <dbReference type="ARBA" id="ARBA00004167"/>
    </source>
</evidence>
<protein>
    <recommendedName>
        <fullName evidence="8">Regulator of SigK</fullName>
    </recommendedName>
    <alternativeName>
        <fullName evidence="7">Sigma-K anti-sigma factor RskA</fullName>
    </alternativeName>
</protein>
<dbReference type="AlphaFoldDB" id="H1Y2V8"/>
<evidence type="ECO:0000256" key="8">
    <source>
        <dbReference type="ARBA" id="ARBA00030803"/>
    </source>
</evidence>
<dbReference type="GO" id="GO:0005886">
    <property type="term" value="C:plasma membrane"/>
    <property type="evidence" value="ECO:0007669"/>
    <property type="project" value="UniProtKB-SubCell"/>
</dbReference>
<dbReference type="GO" id="GO:0016989">
    <property type="term" value="F:sigma factor antagonist activity"/>
    <property type="evidence" value="ECO:0007669"/>
    <property type="project" value="TreeGrafter"/>
</dbReference>
<dbReference type="GO" id="GO:0006417">
    <property type="term" value="P:regulation of translation"/>
    <property type="evidence" value="ECO:0007669"/>
    <property type="project" value="TreeGrafter"/>
</dbReference>
<dbReference type="HOGENOM" id="CLU_075802_2_0_10"/>
<dbReference type="Proteomes" id="UP000002774">
    <property type="component" value="Chromosome"/>
</dbReference>
<evidence type="ECO:0000256" key="2">
    <source>
        <dbReference type="ARBA" id="ARBA00004236"/>
    </source>
</evidence>
<name>H1Y2V8_9SPHI</name>
<dbReference type="InterPro" id="IPR041916">
    <property type="entry name" value="Anti_sigma_zinc_sf"/>
</dbReference>
<keyword evidence="6 9" id="KW-0472">Membrane</keyword>
<dbReference type="Pfam" id="PF10099">
    <property type="entry name" value="RskA_C"/>
    <property type="match status" value="1"/>
</dbReference>
<accession>H1Y2V8</accession>
<dbReference type="RefSeq" id="WP_008509359.1">
    <property type="nucleotide sequence ID" value="NZ_CM001403.1"/>
</dbReference>
<evidence type="ECO:0000313" key="11">
    <source>
        <dbReference type="EMBL" id="EHQ28503.1"/>
    </source>
</evidence>
<reference evidence="11" key="1">
    <citation type="submission" date="2011-09" db="EMBL/GenBank/DDBJ databases">
        <title>The permanent draft genome of Mucilaginibacter paludis DSM 18603.</title>
        <authorList>
            <consortium name="US DOE Joint Genome Institute (JGI-PGF)"/>
            <person name="Lucas S."/>
            <person name="Han J."/>
            <person name="Lapidus A."/>
            <person name="Bruce D."/>
            <person name="Goodwin L."/>
            <person name="Pitluck S."/>
            <person name="Peters L."/>
            <person name="Kyrpides N."/>
            <person name="Mavromatis K."/>
            <person name="Ivanova N."/>
            <person name="Mikhailova N."/>
            <person name="Held B."/>
            <person name="Detter J.C."/>
            <person name="Tapia R."/>
            <person name="Han C."/>
            <person name="Land M."/>
            <person name="Hauser L."/>
            <person name="Markowitz V."/>
            <person name="Cheng J.-F."/>
            <person name="Hugenholtz P."/>
            <person name="Woyke T."/>
            <person name="Wu D."/>
            <person name="Tindall B."/>
            <person name="Brambilla E."/>
            <person name="Klenk H.-P."/>
            <person name="Eisen J.A."/>
        </authorList>
    </citation>
    <scope>NUCLEOTIDE SEQUENCE [LARGE SCALE GENOMIC DNA]</scope>
    <source>
        <strain evidence="11">DSM 18603</strain>
    </source>
</reference>
<keyword evidence="5 9" id="KW-1133">Transmembrane helix</keyword>
<dbReference type="OrthoDB" id="1420916at2"/>
<feature type="transmembrane region" description="Helical" evidence="9">
    <location>
        <begin position="112"/>
        <end position="132"/>
    </location>
</feature>
<dbReference type="STRING" id="714943.Mucpa_4413"/>
<comment type="subcellular location">
    <subcellularLocation>
        <location evidence="2">Cell membrane</location>
    </subcellularLocation>
    <subcellularLocation>
        <location evidence="1">Membrane</location>
        <topology evidence="1">Single-pass membrane protein</topology>
    </subcellularLocation>
</comment>